<evidence type="ECO:0000259" key="17">
    <source>
        <dbReference type="PROSITE" id="PS51767"/>
    </source>
</evidence>
<dbReference type="EC" id="3.4.23.24" evidence="4"/>
<dbReference type="Proteomes" id="UP000536275">
    <property type="component" value="Unassembled WGS sequence"/>
</dbReference>
<evidence type="ECO:0000313" key="19">
    <source>
        <dbReference type="Proteomes" id="UP000536275"/>
    </source>
</evidence>
<dbReference type="GO" id="GO:0004190">
    <property type="term" value="F:aspartic-type endopeptidase activity"/>
    <property type="evidence" value="ECO:0007669"/>
    <property type="project" value="UniProtKB-KW"/>
</dbReference>
<dbReference type="PANTHER" id="PTHR47965:SF12">
    <property type="entry name" value="ASPARTIC PROTEINASE 3-RELATED"/>
    <property type="match status" value="1"/>
</dbReference>
<reference evidence="18 19" key="1">
    <citation type="submission" date="2020-03" db="EMBL/GenBank/DDBJ databases">
        <title>FDA dAtabase for Regulatory Grade micrObial Sequences (FDA-ARGOS): Supporting development and validation of Infectious Disease Dx tests.</title>
        <authorList>
            <person name="Campos J."/>
            <person name="Goldberg B."/>
            <person name="Tallon L."/>
            <person name="Sadzewicz L."/>
            <person name="Vavikolanu K."/>
            <person name="Mehta A."/>
            <person name="Aluvathingal J."/>
            <person name="Nadendla S."/>
            <person name="Nandy P."/>
            <person name="Geyer C."/>
            <person name="Yan Y."/>
            <person name="Sichtig H."/>
        </authorList>
    </citation>
    <scope>NUCLEOTIDE SEQUENCE [LARGE SCALE GENOMIC DNA]</scope>
    <source>
        <strain evidence="18 19">FDAARGOS_656</strain>
    </source>
</reference>
<keyword evidence="6 15" id="KW-0645">Protease</keyword>
<feature type="active site" evidence="14">
    <location>
        <position position="108"/>
    </location>
</feature>
<evidence type="ECO:0000256" key="9">
    <source>
        <dbReference type="ARBA" id="ARBA00022750"/>
    </source>
</evidence>
<dbReference type="InterPro" id="IPR001461">
    <property type="entry name" value="Aspartic_peptidase_A1"/>
</dbReference>
<proteinExistence type="inferred from homology"/>
<keyword evidence="13" id="KW-0325">Glycoprotein</keyword>
<dbReference type="AlphaFoldDB" id="A0A8H6BZS2"/>
<dbReference type="Pfam" id="PF00026">
    <property type="entry name" value="Asp"/>
    <property type="match status" value="1"/>
</dbReference>
<evidence type="ECO:0000256" key="2">
    <source>
        <dbReference type="ARBA" id="ARBA00004613"/>
    </source>
</evidence>
<dbReference type="GO" id="GO:0009277">
    <property type="term" value="C:fungal-type cell wall"/>
    <property type="evidence" value="ECO:0007669"/>
    <property type="project" value="TreeGrafter"/>
</dbReference>
<dbReference type="InterPro" id="IPR021109">
    <property type="entry name" value="Peptidase_aspartic_dom_sf"/>
</dbReference>
<comment type="caution">
    <text evidence="18">The sequence shown here is derived from an EMBL/GenBank/DDBJ whole genome shotgun (WGS) entry which is preliminary data.</text>
</comment>
<evidence type="ECO:0000256" key="3">
    <source>
        <dbReference type="ARBA" id="ARBA00007447"/>
    </source>
</evidence>
<evidence type="ECO:0000256" key="11">
    <source>
        <dbReference type="ARBA" id="ARBA00023145"/>
    </source>
</evidence>
<dbReference type="FunFam" id="2.40.70.10:FF:000023">
    <property type="entry name" value="Aspartic protease"/>
    <property type="match status" value="1"/>
</dbReference>
<evidence type="ECO:0000256" key="1">
    <source>
        <dbReference type="ARBA" id="ARBA00001675"/>
    </source>
</evidence>
<feature type="chain" id="PRO_5034247502" description="candidapepsin" evidence="16">
    <location>
        <begin position="19"/>
        <end position="418"/>
    </location>
</feature>
<evidence type="ECO:0000256" key="13">
    <source>
        <dbReference type="ARBA" id="ARBA00023180"/>
    </source>
</evidence>
<gene>
    <name evidence="18" type="primary">SAP6</name>
    <name evidence="18" type="ORF">FOB64_001911</name>
</gene>
<evidence type="ECO:0000256" key="12">
    <source>
        <dbReference type="ARBA" id="ARBA00023157"/>
    </source>
</evidence>
<dbReference type="PANTHER" id="PTHR47965">
    <property type="entry name" value="ASPARTYL PROTEASE-RELATED"/>
    <property type="match status" value="1"/>
</dbReference>
<dbReference type="SMR" id="A0A8H6BZS2"/>
<feature type="signal peptide" evidence="16">
    <location>
        <begin position="1"/>
        <end position="18"/>
    </location>
</feature>
<evidence type="ECO:0000256" key="8">
    <source>
        <dbReference type="ARBA" id="ARBA00022729"/>
    </source>
</evidence>
<evidence type="ECO:0000256" key="16">
    <source>
        <dbReference type="SAM" id="SignalP"/>
    </source>
</evidence>
<organism evidence="18 19">
    <name type="scientific">Candida albicans</name>
    <name type="common">Yeast</name>
    <dbReference type="NCBI Taxonomy" id="5476"/>
    <lineage>
        <taxon>Eukaryota</taxon>
        <taxon>Fungi</taxon>
        <taxon>Dikarya</taxon>
        <taxon>Ascomycota</taxon>
        <taxon>Saccharomycotina</taxon>
        <taxon>Pichiomycetes</taxon>
        <taxon>Debaryomycetaceae</taxon>
        <taxon>Candida/Lodderomyces clade</taxon>
        <taxon>Candida</taxon>
    </lineage>
</organism>
<dbReference type="InterPro" id="IPR033876">
    <property type="entry name" value="SAP-like"/>
</dbReference>
<dbReference type="InterPro" id="IPR001969">
    <property type="entry name" value="Aspartic_peptidase_AS"/>
</dbReference>
<evidence type="ECO:0000256" key="4">
    <source>
        <dbReference type="ARBA" id="ARBA00013207"/>
    </source>
</evidence>
<evidence type="ECO:0000256" key="7">
    <source>
        <dbReference type="ARBA" id="ARBA00022685"/>
    </source>
</evidence>
<keyword evidence="9 15" id="KW-0064">Aspartyl protease</keyword>
<dbReference type="PROSITE" id="PS51767">
    <property type="entry name" value="PEPTIDASE_A1"/>
    <property type="match status" value="1"/>
</dbReference>
<keyword evidence="8 16" id="KW-0732">Signal</keyword>
<keyword evidence="7" id="KW-0165">Cleavage on pair of basic residues</keyword>
<comment type="similarity">
    <text evidence="3 15">Belongs to the peptidase A1 family.</text>
</comment>
<evidence type="ECO:0000256" key="14">
    <source>
        <dbReference type="PIRSR" id="PIRSR601461-1"/>
    </source>
</evidence>
<sequence length="418" mass="45432">MLLKNILSVLAFALLIDAAPVKRSPGFVTLDFNVKRSLVDPDDPTVESKRSPLFLDLDPTKIPVDDTGRNDGVDKRGPVAVKLDNEIITYSADITVGSNNQKLSVIVDTGSSDLWIPDSKAICIPKWRGDRGDFCKNNGSYSPAASSTSKNLNTRFEIKYADGSYAKGNLYQDTVGIGGASVKNQLFANVWSTSAHKGILGIGFQANEATRTPYDNLPISLKKQGIIAKNAYSLFLNSPEASSGQIIFGGIDKAKYSGSLVELPITSDRTLSVGLRSVNVMGRNVNVNAGVLLDSGTTISYFTPSIARSIIYALGGQVHFDSAGNKAYVADCKTSGTVDFQFDKNLKISVPASEFLYQLYYTNGKPYPKCEIRVRESEDNILGDNFMRSAYIVYDLDDKKISMAQVKYTSESNIVAIN</sequence>
<keyword evidence="10 15" id="KW-0378">Hydrolase</keyword>
<dbReference type="InterPro" id="IPR033121">
    <property type="entry name" value="PEPTIDASE_A1"/>
</dbReference>
<dbReference type="GO" id="GO:0006508">
    <property type="term" value="P:proteolysis"/>
    <property type="evidence" value="ECO:0007669"/>
    <property type="project" value="UniProtKB-KW"/>
</dbReference>
<accession>A0A8H6BZS2</accession>
<dbReference type="PRINTS" id="PR00792">
    <property type="entry name" value="PEPSIN"/>
</dbReference>
<evidence type="ECO:0000256" key="5">
    <source>
        <dbReference type="ARBA" id="ARBA00022525"/>
    </source>
</evidence>
<keyword evidence="5" id="KW-0964">Secreted</keyword>
<evidence type="ECO:0000313" key="18">
    <source>
        <dbReference type="EMBL" id="KAF6070838.1"/>
    </source>
</evidence>
<evidence type="ECO:0000256" key="10">
    <source>
        <dbReference type="ARBA" id="ARBA00022801"/>
    </source>
</evidence>
<dbReference type="SUPFAM" id="SSF50630">
    <property type="entry name" value="Acid proteases"/>
    <property type="match status" value="1"/>
</dbReference>
<name>A0A8H6BZS2_CANAX</name>
<dbReference type="Gene3D" id="2.40.70.10">
    <property type="entry name" value="Acid Proteases"/>
    <property type="match status" value="2"/>
</dbReference>
<dbReference type="EMBL" id="JABWAD010000022">
    <property type="protein sequence ID" value="KAF6070838.1"/>
    <property type="molecule type" value="Genomic_DNA"/>
</dbReference>
<keyword evidence="11" id="KW-0865">Zymogen</keyword>
<dbReference type="FunFam" id="2.40.70.10:FF:000011">
    <property type="entry name" value="Aspartic protease"/>
    <property type="match status" value="1"/>
</dbReference>
<comment type="subcellular location">
    <subcellularLocation>
        <location evidence="2">Secreted</location>
    </subcellularLocation>
</comment>
<comment type="catalytic activity">
    <reaction evidence="1">
        <text>Preferential cleavage at the carboxyl of hydrophobic amino acids, but fails to cleave 15-Leu-|-Tyr-16, 16-Tyr-|-Leu-17 and 24-Phe-|-Phe-25 of insulin B chain. Activates trypsinogen, and degrades keratin.</text>
        <dbReference type="EC" id="3.4.23.24"/>
    </reaction>
</comment>
<feature type="domain" description="Peptidase A1" evidence="17">
    <location>
        <begin position="90"/>
        <end position="404"/>
    </location>
</feature>
<keyword evidence="12" id="KW-1015">Disulfide bond</keyword>
<dbReference type="GO" id="GO:0005576">
    <property type="term" value="C:extracellular region"/>
    <property type="evidence" value="ECO:0007669"/>
    <property type="project" value="UniProtKB-SubCell"/>
</dbReference>
<evidence type="ECO:0000256" key="6">
    <source>
        <dbReference type="ARBA" id="ARBA00022670"/>
    </source>
</evidence>
<dbReference type="PROSITE" id="PS00141">
    <property type="entry name" value="ASP_PROTEASE"/>
    <property type="match status" value="2"/>
</dbReference>
<dbReference type="CDD" id="cd05474">
    <property type="entry name" value="SAP_like"/>
    <property type="match status" value="1"/>
</dbReference>
<dbReference type="GO" id="GO:0031505">
    <property type="term" value="P:fungal-type cell wall organization"/>
    <property type="evidence" value="ECO:0007669"/>
    <property type="project" value="TreeGrafter"/>
</dbReference>
<protein>
    <recommendedName>
        <fullName evidence="4">candidapepsin</fullName>
        <ecNumber evidence="4">3.4.23.24</ecNumber>
    </recommendedName>
</protein>
<evidence type="ECO:0000256" key="15">
    <source>
        <dbReference type="RuleBase" id="RU000454"/>
    </source>
</evidence>
<feature type="active site" evidence="14">
    <location>
        <position position="294"/>
    </location>
</feature>